<feature type="coiled-coil region" evidence="1">
    <location>
        <begin position="501"/>
        <end position="532"/>
    </location>
</feature>
<gene>
    <name evidence="3" type="ORF">CEUSTIGMA_g1812.t1</name>
</gene>
<evidence type="ECO:0000256" key="1">
    <source>
        <dbReference type="SAM" id="Coils"/>
    </source>
</evidence>
<dbReference type="Proteomes" id="UP000232323">
    <property type="component" value="Unassembled WGS sequence"/>
</dbReference>
<name>A0A250WU61_9CHLO</name>
<proteinExistence type="predicted"/>
<reference evidence="3 4" key="1">
    <citation type="submission" date="2017-08" db="EMBL/GenBank/DDBJ databases">
        <title>Acidophilic green algal genome provides insights into adaptation to an acidic environment.</title>
        <authorList>
            <person name="Hirooka S."/>
            <person name="Hirose Y."/>
            <person name="Kanesaki Y."/>
            <person name="Higuchi S."/>
            <person name="Fujiwara T."/>
            <person name="Onuma R."/>
            <person name="Era A."/>
            <person name="Ohbayashi R."/>
            <person name="Uzuka A."/>
            <person name="Nozaki H."/>
            <person name="Yoshikawa H."/>
            <person name="Miyagishima S.Y."/>
        </authorList>
    </citation>
    <scope>NUCLEOTIDE SEQUENCE [LARGE SCALE GENOMIC DNA]</scope>
    <source>
        <strain evidence="3 4">NIES-2499</strain>
    </source>
</reference>
<organism evidence="3 4">
    <name type="scientific">Chlamydomonas eustigma</name>
    <dbReference type="NCBI Taxonomy" id="1157962"/>
    <lineage>
        <taxon>Eukaryota</taxon>
        <taxon>Viridiplantae</taxon>
        <taxon>Chlorophyta</taxon>
        <taxon>core chlorophytes</taxon>
        <taxon>Chlorophyceae</taxon>
        <taxon>CS clade</taxon>
        <taxon>Chlamydomonadales</taxon>
        <taxon>Chlamydomonadaceae</taxon>
        <taxon>Chlamydomonas</taxon>
    </lineage>
</organism>
<dbReference type="EMBL" id="BEGY01000007">
    <property type="protein sequence ID" value="GAX74363.1"/>
    <property type="molecule type" value="Genomic_DNA"/>
</dbReference>
<comment type="caution">
    <text evidence="3">The sequence shown here is derived from an EMBL/GenBank/DDBJ whole genome shotgun (WGS) entry which is preliminary data.</text>
</comment>
<sequence length="1603" mass="173771">MALSTADLAALSSEILQALKDRHVLFEGDSYHWRRTSDIICKAREFLEAANVAPVADRRIFYQNWEYSISMKKLLDLIHSIATAAHLNNINVASESKTLHEALQLVNQLNAAADGASAKDVWDWLLKKQNGLIALCSAMVRRMARGPPVDIGVYTGTAFVHVSSGKAEGLLTYFREEVLEDVGNLLNSLHLLSEIWMQLIIRFRMNTSWTHRKQFIQIIQGMPTREFLQGLLHFLNKLLRCLNKELVVPVCDRYPSLRGQSINRERLGSAFNQQQGQQHLLTDITADHDGTNLEPIKYLQLISSNHEGAAVLENMESMIENVTRMLFQVADMCKIQSSSSAIGHHVHSPAAAPLSQLLQSQIISISLPYLSHTILRTDRLQLLELYSVSEFILDALTSVPAEIDFITCCMLVNTILLVTCPQAELIPHTMLKQLYRNEGPSSQVPQEEEEEEAADTIECAKSLLMKSEMLFNVAKLILTNIDESSPDGSELRTLNKYCNVHSALKANHEKAMDQARKMKELLTQRQEQLSRSLLLHHQDFSESAAGGGGSVSCCNDDADDQLKKKEKKQLTKLVAVTQGVYDRLWLEVTRAELGLRHQELVIEKRLQRLLVYVSSFELCLRQLLSKRGAVMANLLIHNTQDCACGVLRCALSILEYDQKDHALCGRLSSSAAASAASSSRNNMGAASRSCFHNQYIRIWTSLVLTVIKVAVAGTRHDDNERLRSHPAGHHAVHGETSLTEAAWKLLVQLLTKDIAAPCWWRERAVLVAHRSDDVVVGVVAEADALYDNHASTCAGSHLLDAAEGIMAASNDKQPPATAAAAAAAAACCYEHDNVHQQPPAAATTLCSLQASSSMAACCLLPRLSAAFAVFAVSYCKAFHQDGCNDEAGQQSVFAVIQYDVYQAIRFYFVQMYHQGHRLFLEQPGALCVTEIPVIPEMLLFYTSCCWPVDEILARSLAHILLTEACSSSSGSSSSNDLSSSSRDEGSSSCRQSKNTSSTIIVSSPAVLPPRLQTAFFLLSYLIGSTRLSQVTDQWRILKSSYFQSKSNDCASATAAAATSCADAAESRSSMALKGTTSPSLQSCVALVMPHRNNPTTTVAGGTTAATSNVQQGPNDQGLAAGSSRSSHGLHRADDDDAVIAAFHVVKLSVFHLVQGQVLQSFLQVLYSLRSNYAASLWHFWKQKTLCGIVLLKWTEDIVSFLNCILSLSERPSSVVAAVATEAGGAAAATAACCLRENSDALVCSCELLKDLKELVSLLIHDDDGGGGGGFHNGDTTPSAARHDETAVTAAATASSASDIVTSTRYVSSCCGSTASSSSEAVAEVADEVADEVNELSVAGSSVMDPPSAGVGGVGGVGGVAHDDDQLRTTTDSGGEAATILFSSFTHDLRSITSQVEQAAVVLSSSDYKNYSAPPAAPYHKIHDQNDVHPPSQASMAVVLRALELTASSLSSARKLFAKLYPELHTAVQLQTVADASSGIILLSGGTAEETGGNETHEGTATSSSVNNCSCLADELTMRLGLWRRRSWSLVEEKLLSHQRQLVSGWGEGLWCFNPACSNVSGTSELQLKTYACGDSSSRSEGWCRRARYCSRECQAQDWKASST</sequence>
<accession>A0A250WU61</accession>
<feature type="region of interest" description="Disordered" evidence="2">
    <location>
        <begin position="1095"/>
        <end position="1129"/>
    </location>
</feature>
<protein>
    <submittedName>
        <fullName evidence="3">Uncharacterized protein</fullName>
    </submittedName>
</protein>
<keyword evidence="4" id="KW-1185">Reference proteome</keyword>
<feature type="compositionally biased region" description="Low complexity" evidence="2">
    <location>
        <begin position="1095"/>
        <end position="1106"/>
    </location>
</feature>
<evidence type="ECO:0000313" key="3">
    <source>
        <dbReference type="EMBL" id="GAX74363.1"/>
    </source>
</evidence>
<evidence type="ECO:0000256" key="2">
    <source>
        <dbReference type="SAM" id="MobiDB-lite"/>
    </source>
</evidence>
<feature type="region of interest" description="Disordered" evidence="2">
    <location>
        <begin position="966"/>
        <end position="992"/>
    </location>
</feature>
<evidence type="ECO:0000313" key="4">
    <source>
        <dbReference type="Proteomes" id="UP000232323"/>
    </source>
</evidence>
<keyword evidence="1" id="KW-0175">Coiled coil</keyword>